<proteinExistence type="inferred from homology"/>
<evidence type="ECO:0000256" key="1">
    <source>
        <dbReference type="ARBA" id="ARBA00005595"/>
    </source>
</evidence>
<dbReference type="GO" id="GO:0000398">
    <property type="term" value="P:mRNA splicing, via spliceosome"/>
    <property type="evidence" value="ECO:0007669"/>
    <property type="project" value="InterPro"/>
</dbReference>
<dbReference type="GO" id="GO:0071014">
    <property type="term" value="C:post-mRNA release spliceosomal complex"/>
    <property type="evidence" value="ECO:0007669"/>
    <property type="project" value="TreeGrafter"/>
</dbReference>
<accession>A0A1X2IPT5</accession>
<comment type="similarity">
    <text evidence="1">Belongs to the CWC16 family.</text>
</comment>
<reference evidence="3 4" key="1">
    <citation type="submission" date="2016-07" db="EMBL/GenBank/DDBJ databases">
        <title>Pervasive Adenine N6-methylation of Active Genes in Fungi.</title>
        <authorList>
            <consortium name="DOE Joint Genome Institute"/>
            <person name="Mondo S.J."/>
            <person name="Dannebaum R.O."/>
            <person name="Kuo R.C."/>
            <person name="Labutti K."/>
            <person name="Haridas S."/>
            <person name="Kuo A."/>
            <person name="Salamov A."/>
            <person name="Ahrendt S.R."/>
            <person name="Lipzen A."/>
            <person name="Sullivan W."/>
            <person name="Andreopoulos W.B."/>
            <person name="Clum A."/>
            <person name="Lindquist E."/>
            <person name="Daum C."/>
            <person name="Ramamoorthy G.K."/>
            <person name="Gryganskyi A."/>
            <person name="Culley D."/>
            <person name="Magnuson J.K."/>
            <person name="James T.Y."/>
            <person name="O'Malley M.A."/>
            <person name="Stajich J.E."/>
            <person name="Spatafora J.W."/>
            <person name="Visel A."/>
            <person name="Grigoriev I.V."/>
        </authorList>
    </citation>
    <scope>NUCLEOTIDE SEQUENCE [LARGE SCALE GENOMIC DNA]</scope>
    <source>
        <strain evidence="3 4">NRRL 1336</strain>
    </source>
</reference>
<dbReference type="OrthoDB" id="360327at2759"/>
<feature type="compositionally biased region" description="Basic and acidic residues" evidence="2">
    <location>
        <begin position="351"/>
        <end position="362"/>
    </location>
</feature>
<name>A0A1X2IPT5_9FUNG</name>
<protein>
    <submittedName>
        <fullName evidence="3">CWC16 protein</fullName>
    </submittedName>
</protein>
<sequence length="378" mass="43103">MQPTNKYYPPEWTPDKGTANKFVGKHPLGDRARKLDKGILIVRFELPFNIWCTGCDNHIGQGVRYNAEKKQIGKYYSTPILQFRMKCHLCSHWIEIHTDPKNTAYVVVSGARQKVETWTPDKDDHIMELSDPAIKEKLAEDPIYRLEHGLHDKAVSLSNEHVLTRLEKLNSNQWKDPYTQSQHLRHKFREEKKKNRQILEQTNQLKDKYSLHIDLLAESDKDLREAKLVDFSESGRSDMDQQKLATSTASLFSKHIPPPIRKEHQSLISPLKDTDVTNLSNGSKSVIDPKMALGQRAIRHTKLKTDPFLQHAVFNKRSCSSTTSTTTTTTSSSSRVLEGISIRPAKKVKIKHETPHSQDDARLGLVNYSDSGTDSDST</sequence>
<dbReference type="Proteomes" id="UP000193560">
    <property type="component" value="Unassembled WGS sequence"/>
</dbReference>
<evidence type="ECO:0000256" key="2">
    <source>
        <dbReference type="SAM" id="MobiDB-lite"/>
    </source>
</evidence>
<dbReference type="Pfam" id="PF04502">
    <property type="entry name" value="Saf4_Yju2"/>
    <property type="match status" value="1"/>
</dbReference>
<comment type="caution">
    <text evidence="3">The sequence shown here is derived from an EMBL/GenBank/DDBJ whole genome shotgun (WGS) entry which is preliminary data.</text>
</comment>
<dbReference type="EMBL" id="MCGE01000006">
    <property type="protein sequence ID" value="ORZ20292.1"/>
    <property type="molecule type" value="Genomic_DNA"/>
</dbReference>
<dbReference type="PANTHER" id="PTHR12111">
    <property type="entry name" value="SPLICING FACTOR YJU2"/>
    <property type="match status" value="1"/>
</dbReference>
<gene>
    <name evidence="3" type="ORF">BCR42DRAFT_408413</name>
</gene>
<organism evidence="3 4">
    <name type="scientific">Absidia repens</name>
    <dbReference type="NCBI Taxonomy" id="90262"/>
    <lineage>
        <taxon>Eukaryota</taxon>
        <taxon>Fungi</taxon>
        <taxon>Fungi incertae sedis</taxon>
        <taxon>Mucoromycota</taxon>
        <taxon>Mucoromycotina</taxon>
        <taxon>Mucoromycetes</taxon>
        <taxon>Mucorales</taxon>
        <taxon>Cunninghamellaceae</taxon>
        <taxon>Absidia</taxon>
    </lineage>
</organism>
<evidence type="ECO:0000313" key="4">
    <source>
        <dbReference type="Proteomes" id="UP000193560"/>
    </source>
</evidence>
<dbReference type="PANTHER" id="PTHR12111:SF2">
    <property type="entry name" value="SPLICING FACTOR YJU2B-RELATED"/>
    <property type="match status" value="1"/>
</dbReference>
<feature type="compositionally biased region" description="Polar residues" evidence="2">
    <location>
        <begin position="368"/>
        <end position="378"/>
    </location>
</feature>
<dbReference type="STRING" id="90262.A0A1X2IPT5"/>
<dbReference type="GO" id="GO:0005684">
    <property type="term" value="C:U2-type spliceosomal complex"/>
    <property type="evidence" value="ECO:0007669"/>
    <property type="project" value="TreeGrafter"/>
</dbReference>
<feature type="region of interest" description="Disordered" evidence="2">
    <location>
        <begin position="347"/>
        <end position="378"/>
    </location>
</feature>
<keyword evidence="4" id="KW-1185">Reference proteome</keyword>
<dbReference type="InterPro" id="IPR007590">
    <property type="entry name" value="Saf4/Yju2"/>
</dbReference>
<dbReference type="AlphaFoldDB" id="A0A1X2IPT5"/>
<evidence type="ECO:0000313" key="3">
    <source>
        <dbReference type="EMBL" id="ORZ20292.1"/>
    </source>
</evidence>